<feature type="transmembrane region" description="Helical" evidence="1">
    <location>
        <begin position="80"/>
        <end position="101"/>
    </location>
</feature>
<evidence type="ECO:0000256" key="2">
    <source>
        <dbReference type="SAM" id="SignalP"/>
    </source>
</evidence>
<keyword evidence="4" id="KW-1185">Reference proteome</keyword>
<gene>
    <name evidence="3" type="ORF">V6N11_031253</name>
</gene>
<keyword evidence="1" id="KW-0472">Membrane</keyword>
<keyword evidence="1" id="KW-1133">Transmembrane helix</keyword>
<evidence type="ECO:0000313" key="4">
    <source>
        <dbReference type="Proteomes" id="UP001396334"/>
    </source>
</evidence>
<sequence>MWSLLCLAWCWFVTLTWSADARCGQPWCSCCALPVSIGVPMMLAALLLADFWDAGLWTLTPVPLRCLMAFATPLFRSHALLVSVGIPMMLAAVLLIFAVLIRPLAEVYSCSLLPSWLCLGGSFHPLPLPCSRLGDASCV</sequence>
<feature type="transmembrane region" description="Helical" evidence="1">
    <location>
        <begin position="37"/>
        <end position="59"/>
    </location>
</feature>
<dbReference type="Proteomes" id="UP001396334">
    <property type="component" value="Unassembled WGS sequence"/>
</dbReference>
<name>A0ABR2SX25_9ROSI</name>
<reference evidence="3 4" key="1">
    <citation type="journal article" date="2024" name="G3 (Bethesda)">
        <title>Genome assembly of Hibiscus sabdariffa L. provides insights into metabolisms of medicinal natural products.</title>
        <authorList>
            <person name="Kim T."/>
        </authorList>
    </citation>
    <scope>NUCLEOTIDE SEQUENCE [LARGE SCALE GENOMIC DNA]</scope>
    <source>
        <strain evidence="3">TK-2024</strain>
        <tissue evidence="3">Old leaves</tissue>
    </source>
</reference>
<feature type="signal peptide" evidence="2">
    <location>
        <begin position="1"/>
        <end position="18"/>
    </location>
</feature>
<keyword evidence="2" id="KW-0732">Signal</keyword>
<evidence type="ECO:0000313" key="3">
    <source>
        <dbReference type="EMBL" id="KAK9029808.1"/>
    </source>
</evidence>
<proteinExistence type="predicted"/>
<comment type="caution">
    <text evidence="3">The sequence shown here is derived from an EMBL/GenBank/DDBJ whole genome shotgun (WGS) entry which is preliminary data.</text>
</comment>
<organism evidence="3 4">
    <name type="scientific">Hibiscus sabdariffa</name>
    <name type="common">roselle</name>
    <dbReference type="NCBI Taxonomy" id="183260"/>
    <lineage>
        <taxon>Eukaryota</taxon>
        <taxon>Viridiplantae</taxon>
        <taxon>Streptophyta</taxon>
        <taxon>Embryophyta</taxon>
        <taxon>Tracheophyta</taxon>
        <taxon>Spermatophyta</taxon>
        <taxon>Magnoliopsida</taxon>
        <taxon>eudicotyledons</taxon>
        <taxon>Gunneridae</taxon>
        <taxon>Pentapetalae</taxon>
        <taxon>rosids</taxon>
        <taxon>malvids</taxon>
        <taxon>Malvales</taxon>
        <taxon>Malvaceae</taxon>
        <taxon>Malvoideae</taxon>
        <taxon>Hibiscus</taxon>
    </lineage>
</organism>
<accession>A0ABR2SX25</accession>
<dbReference type="EMBL" id="JBBPBN010000010">
    <property type="protein sequence ID" value="KAK9029808.1"/>
    <property type="molecule type" value="Genomic_DNA"/>
</dbReference>
<protein>
    <submittedName>
        <fullName evidence="3">Uncharacterized protein</fullName>
    </submittedName>
</protein>
<feature type="chain" id="PRO_5045086295" evidence="2">
    <location>
        <begin position="19"/>
        <end position="139"/>
    </location>
</feature>
<keyword evidence="1" id="KW-0812">Transmembrane</keyword>
<evidence type="ECO:0000256" key="1">
    <source>
        <dbReference type="SAM" id="Phobius"/>
    </source>
</evidence>